<evidence type="ECO:0000313" key="1">
    <source>
        <dbReference type="EMBL" id="OCJ34395.1"/>
    </source>
</evidence>
<dbReference type="EMBL" id="LXKT01000025">
    <property type="protein sequence ID" value="OCJ34395.1"/>
    <property type="molecule type" value="Genomic_DNA"/>
</dbReference>
<reference evidence="1 2" key="1">
    <citation type="journal article" date="2016" name="PeerJ">
        <title>Gall-ID: tools for genotyping gall-causing phytopathogenic bacteria.</title>
        <authorList>
            <person name="Davis E.W.II."/>
            <person name="Weisberg A.J."/>
            <person name="Tabima J.F."/>
            <person name="Grunwald N.J."/>
            <person name="Chang J.H."/>
        </authorList>
    </citation>
    <scope>NUCLEOTIDE SEQUENCE [LARGE SCALE GENOMIC DNA]</scope>
    <source>
        <strain evidence="1 2">N2/73</strain>
    </source>
</reference>
<protein>
    <submittedName>
        <fullName evidence="1">FkbM family methyltransferase</fullName>
    </submittedName>
</protein>
<dbReference type="GO" id="GO:0032259">
    <property type="term" value="P:methylation"/>
    <property type="evidence" value="ECO:0007669"/>
    <property type="project" value="UniProtKB-KW"/>
</dbReference>
<dbReference type="AlphaFoldDB" id="A0AB36EEW6"/>
<dbReference type="SUPFAM" id="SSF53335">
    <property type="entry name" value="S-adenosyl-L-methionine-dependent methyltransferases"/>
    <property type="match status" value="1"/>
</dbReference>
<dbReference type="RefSeq" id="WP_025594849.1">
    <property type="nucleotide sequence ID" value="NZ_JAALYJ010000011.1"/>
</dbReference>
<evidence type="ECO:0000313" key="2">
    <source>
        <dbReference type="Proteomes" id="UP000093451"/>
    </source>
</evidence>
<accession>A0AB36EEW6</accession>
<name>A0AB36EEW6_AGRTU</name>
<gene>
    <name evidence="1" type="ORF">A6U91_16050</name>
</gene>
<sequence length="232" mass="25525">MQTDLGVERPDFIEHLGVKIPVPKETVSDTVLKFLKEGRYESREGKILDLIIEDGDRILELGGGLGFISTIAARNKKTEAVMTYEANPALASVIAKTHELNSVTNVEVRTGVLVREARQEHIPFYVRKDFWGSSLAKKDGETNAKEVLVPVNELSWVLGAFCPTMIVCDIEGGEAALFDGRSLPGVKKVLVELHQSVIGPSGMKSVFDSFSQSGFYYDQDYSSGGVVLFRKL</sequence>
<keyword evidence="1" id="KW-0808">Transferase</keyword>
<dbReference type="InterPro" id="IPR029063">
    <property type="entry name" value="SAM-dependent_MTases_sf"/>
</dbReference>
<dbReference type="Gene3D" id="3.40.50.150">
    <property type="entry name" value="Vaccinia Virus protein VP39"/>
    <property type="match status" value="1"/>
</dbReference>
<dbReference type="Proteomes" id="UP000093451">
    <property type="component" value="Unassembled WGS sequence"/>
</dbReference>
<proteinExistence type="predicted"/>
<comment type="caution">
    <text evidence="1">The sequence shown here is derived from an EMBL/GenBank/DDBJ whole genome shotgun (WGS) entry which is preliminary data.</text>
</comment>
<dbReference type="GO" id="GO:0008168">
    <property type="term" value="F:methyltransferase activity"/>
    <property type="evidence" value="ECO:0007669"/>
    <property type="project" value="UniProtKB-KW"/>
</dbReference>
<organism evidence="1 2">
    <name type="scientific">Agrobacterium tumefaciens</name>
    <dbReference type="NCBI Taxonomy" id="358"/>
    <lineage>
        <taxon>Bacteria</taxon>
        <taxon>Pseudomonadati</taxon>
        <taxon>Pseudomonadota</taxon>
        <taxon>Alphaproteobacteria</taxon>
        <taxon>Hyphomicrobiales</taxon>
        <taxon>Rhizobiaceae</taxon>
        <taxon>Rhizobium/Agrobacterium group</taxon>
        <taxon>Agrobacterium</taxon>
        <taxon>Agrobacterium tumefaciens complex</taxon>
    </lineage>
</organism>
<keyword evidence="1" id="KW-0489">Methyltransferase</keyword>